<feature type="domain" description="NB-ARC" evidence="2">
    <location>
        <begin position="44"/>
        <end position="197"/>
    </location>
</feature>
<comment type="caution">
    <text evidence="3">The sequence shown here is derived from an EMBL/GenBank/DDBJ whole genome shotgun (WGS) entry which is preliminary data.</text>
</comment>
<dbReference type="Proteomes" id="UP000467840">
    <property type="component" value="Chromosome 7"/>
</dbReference>
<evidence type="ECO:0000313" key="3">
    <source>
        <dbReference type="EMBL" id="KAF2293885.1"/>
    </source>
</evidence>
<reference evidence="3 4" key="1">
    <citation type="journal article" date="2020" name="Mol. Plant">
        <title>The Chromosome-Based Rubber Tree Genome Provides New Insights into Spurge Genome Evolution and Rubber Biosynthesis.</title>
        <authorList>
            <person name="Liu J."/>
            <person name="Shi C."/>
            <person name="Shi C.C."/>
            <person name="Li W."/>
            <person name="Zhang Q.J."/>
            <person name="Zhang Y."/>
            <person name="Li K."/>
            <person name="Lu H.F."/>
            <person name="Shi C."/>
            <person name="Zhu S.T."/>
            <person name="Xiao Z.Y."/>
            <person name="Nan H."/>
            <person name="Yue Y."/>
            <person name="Zhu X.G."/>
            <person name="Wu Y."/>
            <person name="Hong X.N."/>
            <person name="Fan G.Y."/>
            <person name="Tong Y."/>
            <person name="Zhang D."/>
            <person name="Mao C.L."/>
            <person name="Liu Y.L."/>
            <person name="Hao S.J."/>
            <person name="Liu W.Q."/>
            <person name="Lv M.Q."/>
            <person name="Zhang H.B."/>
            <person name="Liu Y."/>
            <person name="Hu-Tang G.R."/>
            <person name="Wang J.P."/>
            <person name="Wang J.H."/>
            <person name="Sun Y.H."/>
            <person name="Ni S.B."/>
            <person name="Chen W.B."/>
            <person name="Zhang X.C."/>
            <person name="Jiao Y.N."/>
            <person name="Eichler E.E."/>
            <person name="Li G.H."/>
            <person name="Liu X."/>
            <person name="Gao L.Z."/>
        </authorList>
    </citation>
    <scope>NUCLEOTIDE SEQUENCE [LARGE SCALE GENOMIC DNA]</scope>
    <source>
        <strain evidence="4">cv. GT1</strain>
        <tissue evidence="3">Leaf</tissue>
    </source>
</reference>
<dbReference type="PANTHER" id="PTHR36766">
    <property type="entry name" value="PLANT BROAD-SPECTRUM MILDEW RESISTANCE PROTEIN RPW8"/>
    <property type="match status" value="1"/>
</dbReference>
<evidence type="ECO:0000313" key="4">
    <source>
        <dbReference type="Proteomes" id="UP000467840"/>
    </source>
</evidence>
<gene>
    <name evidence="3" type="ORF">GH714_005437</name>
</gene>
<dbReference type="PANTHER" id="PTHR36766:SF51">
    <property type="entry name" value="DISEASE RESISTANCE RPP13-LIKE PROTEIN 1"/>
    <property type="match status" value="1"/>
</dbReference>
<organism evidence="3 4">
    <name type="scientific">Hevea brasiliensis</name>
    <name type="common">Para rubber tree</name>
    <name type="synonym">Siphonia brasiliensis</name>
    <dbReference type="NCBI Taxonomy" id="3981"/>
    <lineage>
        <taxon>Eukaryota</taxon>
        <taxon>Viridiplantae</taxon>
        <taxon>Streptophyta</taxon>
        <taxon>Embryophyta</taxon>
        <taxon>Tracheophyta</taxon>
        <taxon>Spermatophyta</taxon>
        <taxon>Magnoliopsida</taxon>
        <taxon>eudicotyledons</taxon>
        <taxon>Gunneridae</taxon>
        <taxon>Pentapetalae</taxon>
        <taxon>rosids</taxon>
        <taxon>fabids</taxon>
        <taxon>Malpighiales</taxon>
        <taxon>Euphorbiaceae</taxon>
        <taxon>Crotonoideae</taxon>
        <taxon>Micrandreae</taxon>
        <taxon>Hevea</taxon>
    </lineage>
</organism>
<dbReference type="GO" id="GO:0043531">
    <property type="term" value="F:ADP binding"/>
    <property type="evidence" value="ECO:0007669"/>
    <property type="project" value="InterPro"/>
</dbReference>
<dbReference type="GO" id="GO:0006952">
    <property type="term" value="P:defense response"/>
    <property type="evidence" value="ECO:0007669"/>
    <property type="project" value="UniProtKB-KW"/>
</dbReference>
<name>A0A6A6L0K3_HEVBR</name>
<dbReference type="Gene3D" id="3.40.50.300">
    <property type="entry name" value="P-loop containing nucleotide triphosphate hydrolases"/>
    <property type="match status" value="1"/>
</dbReference>
<dbReference type="AlphaFoldDB" id="A0A6A6L0K3"/>
<dbReference type="SUPFAM" id="SSF52540">
    <property type="entry name" value="P-loop containing nucleoside triphosphate hydrolases"/>
    <property type="match status" value="1"/>
</dbReference>
<evidence type="ECO:0000256" key="1">
    <source>
        <dbReference type="ARBA" id="ARBA00022821"/>
    </source>
</evidence>
<proteinExistence type="predicted"/>
<dbReference type="InterPro" id="IPR027417">
    <property type="entry name" value="P-loop_NTPase"/>
</dbReference>
<evidence type="ECO:0000259" key="2">
    <source>
        <dbReference type="Pfam" id="PF00931"/>
    </source>
</evidence>
<dbReference type="EMBL" id="JAAGAX010000013">
    <property type="protein sequence ID" value="KAF2293885.1"/>
    <property type="molecule type" value="Genomic_DNA"/>
</dbReference>
<keyword evidence="1" id="KW-0611">Plant defense</keyword>
<dbReference type="InterPro" id="IPR002182">
    <property type="entry name" value="NB-ARC"/>
</dbReference>
<protein>
    <recommendedName>
        <fullName evidence="2">NB-ARC domain-containing protein</fullName>
    </recommendedName>
</protein>
<keyword evidence="4" id="KW-1185">Reference proteome</keyword>
<sequence>MFNKFWKRTPSTSLCADESSIYGRQRDKEAFLELILSSEAFGNCGGSVFAIVGMAGVGKTTLAQLVYNDHRVMNSFDFKRWVFVSDNFDVVEVTKSILQDPEFTTTTYNGNDLDLLQSMLRGKLSKKKFFIVLDDVWNENYKQWEFLCKPFAAGAPGSIIIVTTRNKGVSTVMDAISPYHLNFLSNDDCLSVFAKHALIAANGRGYVNALQDGSSWEMEAQFDFSPGCNWLHLHYLCGCCNHEITFATTLLLWLLSLETLRTSSSRQVSSIQLARTKMAFPHNEVELSIVGAATSYVNNVRNTITALVLFLVQLHSSFFEDMK</sequence>
<accession>A0A6A6L0K3</accession>
<dbReference type="PRINTS" id="PR00364">
    <property type="entry name" value="DISEASERSIST"/>
</dbReference>
<dbReference type="Pfam" id="PF00931">
    <property type="entry name" value="NB-ARC"/>
    <property type="match status" value="1"/>
</dbReference>